<dbReference type="OrthoDB" id="610799at2759"/>
<evidence type="ECO:0000256" key="1">
    <source>
        <dbReference type="SAM" id="MobiDB-lite"/>
    </source>
</evidence>
<reference evidence="2 3" key="1">
    <citation type="submission" date="2020-02" db="EMBL/GenBank/DDBJ databases">
        <authorList>
            <person name="Ma Q."/>
            <person name="Huang Y."/>
            <person name="Song X."/>
            <person name="Pei D."/>
        </authorList>
    </citation>
    <scope>NUCLEOTIDE SEQUENCE [LARGE SCALE GENOMIC DNA]</scope>
    <source>
        <strain evidence="2">Sxm20200214</strain>
        <tissue evidence="2">Leaf</tissue>
    </source>
</reference>
<evidence type="ECO:0000313" key="2">
    <source>
        <dbReference type="EMBL" id="KAG2271234.1"/>
    </source>
</evidence>
<sequence length="87" mass="9856">MKKIIIIIAKRPIKASKTETLTEDGNSCDPSRYEIKIRLTKKQLQNLLSKVNVHDLTGSAAPDLDRKTRRRQPAPVMETSFAEHTRG</sequence>
<dbReference type="Proteomes" id="UP000886595">
    <property type="component" value="Unassembled WGS sequence"/>
</dbReference>
<dbReference type="AlphaFoldDB" id="A0A8X7QIY1"/>
<feature type="region of interest" description="Disordered" evidence="1">
    <location>
        <begin position="58"/>
        <end position="87"/>
    </location>
</feature>
<organism evidence="2 3">
    <name type="scientific">Brassica carinata</name>
    <name type="common">Ethiopian mustard</name>
    <name type="synonym">Abyssinian cabbage</name>
    <dbReference type="NCBI Taxonomy" id="52824"/>
    <lineage>
        <taxon>Eukaryota</taxon>
        <taxon>Viridiplantae</taxon>
        <taxon>Streptophyta</taxon>
        <taxon>Embryophyta</taxon>
        <taxon>Tracheophyta</taxon>
        <taxon>Spermatophyta</taxon>
        <taxon>Magnoliopsida</taxon>
        <taxon>eudicotyledons</taxon>
        <taxon>Gunneridae</taxon>
        <taxon>Pentapetalae</taxon>
        <taxon>rosids</taxon>
        <taxon>malvids</taxon>
        <taxon>Brassicales</taxon>
        <taxon>Brassicaceae</taxon>
        <taxon>Brassiceae</taxon>
        <taxon>Brassica</taxon>
    </lineage>
</organism>
<comment type="caution">
    <text evidence="2">The sequence shown here is derived from an EMBL/GenBank/DDBJ whole genome shotgun (WGS) entry which is preliminary data.</text>
</comment>
<protein>
    <submittedName>
        <fullName evidence="2">Uncharacterized protein</fullName>
    </submittedName>
</protein>
<accession>A0A8X7QIY1</accession>
<keyword evidence="3" id="KW-1185">Reference proteome</keyword>
<evidence type="ECO:0000313" key="3">
    <source>
        <dbReference type="Proteomes" id="UP000886595"/>
    </source>
</evidence>
<gene>
    <name evidence="2" type="ORF">Bca52824_065789</name>
</gene>
<dbReference type="EMBL" id="JAAMPC010000013">
    <property type="protein sequence ID" value="KAG2271234.1"/>
    <property type="molecule type" value="Genomic_DNA"/>
</dbReference>
<name>A0A8X7QIY1_BRACI</name>
<proteinExistence type="predicted"/>